<dbReference type="OrthoDB" id="333176at2759"/>
<evidence type="ECO:0000313" key="3">
    <source>
        <dbReference type="EMBL" id="VVC34132.1"/>
    </source>
</evidence>
<feature type="domain" description="CCD97-like C-terminal" evidence="2">
    <location>
        <begin position="120"/>
        <end position="328"/>
    </location>
</feature>
<dbReference type="Pfam" id="PF09747">
    <property type="entry name" value="CCD97-like_C"/>
    <property type="match status" value="1"/>
</dbReference>
<dbReference type="InterPro" id="IPR040233">
    <property type="entry name" value="CCD97-like_C"/>
</dbReference>
<feature type="region of interest" description="Disordered" evidence="1">
    <location>
        <begin position="247"/>
        <end position="273"/>
    </location>
</feature>
<sequence>MMDSDIIMKENKEILNIRTNNDSETLRQSIIDHVVMKALNNVFIKSEQMDKSEFTLDEKRKITEDTLNDCHLKFLYLFGEYLLEDHLEYFKCENINNYEIHFHLHRLSRLLNSKKVICKNRRYQAMLELLKGDYFTDNEMRNREPLLWEQLVGQYLSEEEKFNCENQYITKNSLTEVLFEQIDRDNRDDLKRKQQINETLESDEDEDNDYDDDIYDTNNKSKNTFMTMEVNKLSGLWGEYNTPKTQPVTIGKHRGKGHSLDTETEQCSSKEPSKNERIVLLNEFKSHMIQKFLSGQEDFDYNNVDNNPEYDNLHIKGIDEEEKYFDSESPVEEEVPTVELKSDTEEDELDMYMSILNKNETTDSVADKFKHL</sequence>
<keyword evidence="4" id="KW-1185">Reference proteome</keyword>
<reference evidence="3 4" key="1">
    <citation type="submission" date="2019-08" db="EMBL/GenBank/DDBJ databases">
        <authorList>
            <person name="Alioto T."/>
            <person name="Alioto T."/>
            <person name="Gomez Garrido J."/>
        </authorList>
    </citation>
    <scope>NUCLEOTIDE SEQUENCE [LARGE SCALE GENOMIC DNA]</scope>
</reference>
<evidence type="ECO:0000259" key="2">
    <source>
        <dbReference type="Pfam" id="PF09747"/>
    </source>
</evidence>
<gene>
    <name evidence="3" type="ORF">CINCED_3A011460</name>
</gene>
<organism evidence="3 4">
    <name type="scientific">Cinara cedri</name>
    <dbReference type="NCBI Taxonomy" id="506608"/>
    <lineage>
        <taxon>Eukaryota</taxon>
        <taxon>Metazoa</taxon>
        <taxon>Ecdysozoa</taxon>
        <taxon>Arthropoda</taxon>
        <taxon>Hexapoda</taxon>
        <taxon>Insecta</taxon>
        <taxon>Pterygota</taxon>
        <taxon>Neoptera</taxon>
        <taxon>Paraneoptera</taxon>
        <taxon>Hemiptera</taxon>
        <taxon>Sternorrhyncha</taxon>
        <taxon>Aphidomorpha</taxon>
        <taxon>Aphidoidea</taxon>
        <taxon>Aphididae</taxon>
        <taxon>Lachninae</taxon>
        <taxon>Cinara</taxon>
    </lineage>
</organism>
<dbReference type="InterPro" id="IPR018613">
    <property type="entry name" value="Ccdc97-like"/>
</dbReference>
<proteinExistence type="predicted"/>
<dbReference type="AlphaFoldDB" id="A0A5E4MPI6"/>
<evidence type="ECO:0000313" key="4">
    <source>
        <dbReference type="Proteomes" id="UP000325440"/>
    </source>
</evidence>
<dbReference type="Proteomes" id="UP000325440">
    <property type="component" value="Unassembled WGS sequence"/>
</dbReference>
<evidence type="ECO:0000256" key="1">
    <source>
        <dbReference type="SAM" id="MobiDB-lite"/>
    </source>
</evidence>
<dbReference type="PANTHER" id="PTHR31840:SF1">
    <property type="entry name" value="COILED-COIL DOMAIN-CONTAINING PROTEIN 97"/>
    <property type="match status" value="1"/>
</dbReference>
<protein>
    <recommendedName>
        <fullName evidence="2">CCD97-like C-terminal domain-containing protein</fullName>
    </recommendedName>
</protein>
<name>A0A5E4MPI6_9HEMI</name>
<dbReference type="PANTHER" id="PTHR31840">
    <property type="entry name" value="COILED-COIL DOMAIN-CONTAINING PROTEIN 97"/>
    <property type="match status" value="1"/>
</dbReference>
<dbReference type="EMBL" id="CABPRJ010000983">
    <property type="protein sequence ID" value="VVC34132.1"/>
    <property type="molecule type" value="Genomic_DNA"/>
</dbReference>
<accession>A0A5E4MPI6</accession>